<proteinExistence type="predicted"/>
<evidence type="ECO:0000256" key="1">
    <source>
        <dbReference type="SAM" id="SignalP"/>
    </source>
</evidence>
<dbReference type="EMBL" id="GGFL01009498">
    <property type="protein sequence ID" value="MBW73676.1"/>
    <property type="molecule type" value="Transcribed_RNA"/>
</dbReference>
<feature type="signal peptide" evidence="1">
    <location>
        <begin position="1"/>
        <end position="17"/>
    </location>
</feature>
<reference evidence="2" key="1">
    <citation type="submission" date="2018-01" db="EMBL/GenBank/DDBJ databases">
        <title>An insight into the sialome of Amazonian anophelines.</title>
        <authorList>
            <person name="Ribeiro J.M."/>
            <person name="Scarpassa V."/>
            <person name="Calvo E."/>
        </authorList>
    </citation>
    <scope>NUCLEOTIDE SEQUENCE</scope>
</reference>
<dbReference type="AlphaFoldDB" id="A0A2M4D7Z8"/>
<protein>
    <submittedName>
        <fullName evidence="2">Putative secreted protein</fullName>
    </submittedName>
</protein>
<keyword evidence="1" id="KW-0732">Signal</keyword>
<feature type="chain" id="PRO_5014746917" evidence="1">
    <location>
        <begin position="18"/>
        <end position="77"/>
    </location>
</feature>
<accession>A0A2M4D7Z8</accession>
<organism evidence="2">
    <name type="scientific">Anopheles darlingi</name>
    <name type="common">Mosquito</name>
    <dbReference type="NCBI Taxonomy" id="43151"/>
    <lineage>
        <taxon>Eukaryota</taxon>
        <taxon>Metazoa</taxon>
        <taxon>Ecdysozoa</taxon>
        <taxon>Arthropoda</taxon>
        <taxon>Hexapoda</taxon>
        <taxon>Insecta</taxon>
        <taxon>Pterygota</taxon>
        <taxon>Neoptera</taxon>
        <taxon>Endopterygota</taxon>
        <taxon>Diptera</taxon>
        <taxon>Nematocera</taxon>
        <taxon>Culicoidea</taxon>
        <taxon>Culicidae</taxon>
        <taxon>Anophelinae</taxon>
        <taxon>Anopheles</taxon>
    </lineage>
</organism>
<name>A0A2M4D7Z8_ANODA</name>
<evidence type="ECO:0000313" key="2">
    <source>
        <dbReference type="EMBL" id="MBW73676.1"/>
    </source>
</evidence>
<sequence>MCRTSVMMLCWWLLALQLRWKHTGHKQLQRVGRLLNSIYRNSNNGIGTTKRYRQYVCHIPQLITFTRLRYISARLKY</sequence>